<evidence type="ECO:0000313" key="3">
    <source>
        <dbReference type="Proteomes" id="UP000053676"/>
    </source>
</evidence>
<proteinExistence type="predicted"/>
<organism evidence="2 3">
    <name type="scientific">Necator americanus</name>
    <name type="common">Human hookworm</name>
    <dbReference type="NCBI Taxonomy" id="51031"/>
    <lineage>
        <taxon>Eukaryota</taxon>
        <taxon>Metazoa</taxon>
        <taxon>Ecdysozoa</taxon>
        <taxon>Nematoda</taxon>
        <taxon>Chromadorea</taxon>
        <taxon>Rhabditida</taxon>
        <taxon>Rhabditina</taxon>
        <taxon>Rhabditomorpha</taxon>
        <taxon>Strongyloidea</taxon>
        <taxon>Ancylostomatidae</taxon>
        <taxon>Bunostominae</taxon>
        <taxon>Necator</taxon>
    </lineage>
</organism>
<dbReference type="EMBL" id="KI658934">
    <property type="protein sequence ID" value="ETN80902.1"/>
    <property type="molecule type" value="Genomic_DNA"/>
</dbReference>
<dbReference type="KEGG" id="nai:NECAME_02301"/>
<feature type="region of interest" description="Disordered" evidence="1">
    <location>
        <begin position="1"/>
        <end position="42"/>
    </location>
</feature>
<protein>
    <submittedName>
        <fullName evidence="2">Uncharacterized protein</fullName>
    </submittedName>
</protein>
<reference evidence="3" key="1">
    <citation type="journal article" date="2014" name="Nat. Genet.">
        <title>Genome of the human hookworm Necator americanus.</title>
        <authorList>
            <person name="Tang Y.T."/>
            <person name="Gao X."/>
            <person name="Rosa B.A."/>
            <person name="Abubucker S."/>
            <person name="Hallsworth-Pepin K."/>
            <person name="Martin J."/>
            <person name="Tyagi R."/>
            <person name="Heizer E."/>
            <person name="Zhang X."/>
            <person name="Bhonagiri-Palsikar V."/>
            <person name="Minx P."/>
            <person name="Warren W.C."/>
            <person name="Wang Q."/>
            <person name="Zhan B."/>
            <person name="Hotez P.J."/>
            <person name="Sternberg P.W."/>
            <person name="Dougall A."/>
            <person name="Gaze S.T."/>
            <person name="Mulvenna J."/>
            <person name="Sotillo J."/>
            <person name="Ranganathan S."/>
            <person name="Rabelo E.M."/>
            <person name="Wilson R.K."/>
            <person name="Felgner P.L."/>
            <person name="Bethony J."/>
            <person name="Hawdon J.M."/>
            <person name="Gasser R.B."/>
            <person name="Loukas A."/>
            <person name="Mitreva M."/>
        </authorList>
    </citation>
    <scope>NUCLEOTIDE SEQUENCE [LARGE SCALE GENOMIC DNA]</scope>
</reference>
<sequence>MFMKEKIRNAKPESKRDRSKPTRCTKQEEEQSTQGQLSKLKGSKEEFNVREEVHSCLPCAQAIRDWVTERYSPERIFIRQSCSFVGSFHILQWDHIMTLPPYEVGSILLWIAAERAVRVGICPAGITVFAPSLSLCSVLFPQSWIILGRRRNIHQIYPYRTP</sequence>
<dbReference type="Proteomes" id="UP000053676">
    <property type="component" value="Unassembled WGS sequence"/>
</dbReference>
<evidence type="ECO:0000313" key="2">
    <source>
        <dbReference type="EMBL" id="ETN80902.1"/>
    </source>
</evidence>
<gene>
    <name evidence="2" type="ORF">NECAME_02301</name>
</gene>
<accession>W2TIR0</accession>
<feature type="compositionally biased region" description="Basic and acidic residues" evidence="1">
    <location>
        <begin position="1"/>
        <end position="29"/>
    </location>
</feature>
<dbReference type="AlphaFoldDB" id="W2TIR0"/>
<name>W2TIR0_NECAM</name>
<keyword evidence="3" id="KW-1185">Reference proteome</keyword>
<evidence type="ECO:0000256" key="1">
    <source>
        <dbReference type="SAM" id="MobiDB-lite"/>
    </source>
</evidence>